<reference evidence="1 2" key="1">
    <citation type="submission" date="2023-01" db="EMBL/GenBank/DDBJ databases">
        <title>Analysis of 21 Apiospora genomes using comparative genomics revels a genus with tremendous synthesis potential of carbohydrate active enzymes and secondary metabolites.</title>
        <authorList>
            <person name="Sorensen T."/>
        </authorList>
    </citation>
    <scope>NUCLEOTIDE SEQUENCE [LARGE SCALE GENOMIC DNA]</scope>
    <source>
        <strain evidence="1 2">CBS 24483</strain>
    </source>
</reference>
<sequence length="189" mass="21256">MQPLSMRSIVFASLAAFTVRPSKPSEDRPGAAEDIRGDFTALVHHRAGPHVPPRDCHGRGTEVGYVRFEHDPKGFSKQFHEKFVTQADKLADNCAAACLEQRRNATAAGEPWTRQCRSFNMRLNTDMNKPLYIQHCALYSETWGPEYYDDAFSYIPEQIWARGSWSASYAPEPRSGYCSALDPAEPLVT</sequence>
<proteinExistence type="predicted"/>
<dbReference type="RefSeq" id="XP_066702906.1">
    <property type="nucleotide sequence ID" value="XM_066840279.1"/>
</dbReference>
<gene>
    <name evidence="1" type="ORF">PG986_004057</name>
</gene>
<dbReference type="GeneID" id="92073341"/>
<accession>A0ABR1QLI6</accession>
<keyword evidence="2" id="KW-1185">Reference proteome</keyword>
<protein>
    <submittedName>
        <fullName evidence="1">Uncharacterized protein</fullName>
    </submittedName>
</protein>
<evidence type="ECO:0000313" key="2">
    <source>
        <dbReference type="Proteomes" id="UP001391051"/>
    </source>
</evidence>
<dbReference type="Proteomes" id="UP001391051">
    <property type="component" value="Unassembled WGS sequence"/>
</dbReference>
<organism evidence="1 2">
    <name type="scientific">Apiospora aurea</name>
    <dbReference type="NCBI Taxonomy" id="335848"/>
    <lineage>
        <taxon>Eukaryota</taxon>
        <taxon>Fungi</taxon>
        <taxon>Dikarya</taxon>
        <taxon>Ascomycota</taxon>
        <taxon>Pezizomycotina</taxon>
        <taxon>Sordariomycetes</taxon>
        <taxon>Xylariomycetidae</taxon>
        <taxon>Amphisphaeriales</taxon>
        <taxon>Apiosporaceae</taxon>
        <taxon>Apiospora</taxon>
    </lineage>
</organism>
<dbReference type="EMBL" id="JAQQWE010000003">
    <property type="protein sequence ID" value="KAK7959203.1"/>
    <property type="molecule type" value="Genomic_DNA"/>
</dbReference>
<name>A0ABR1QLI6_9PEZI</name>
<comment type="caution">
    <text evidence="1">The sequence shown here is derived from an EMBL/GenBank/DDBJ whole genome shotgun (WGS) entry which is preliminary data.</text>
</comment>
<evidence type="ECO:0000313" key="1">
    <source>
        <dbReference type="EMBL" id="KAK7959203.1"/>
    </source>
</evidence>